<dbReference type="InterPro" id="IPR011050">
    <property type="entry name" value="Pectin_lyase_fold/virulence"/>
</dbReference>
<dbReference type="RefSeq" id="WP_155437678.1">
    <property type="nucleotide sequence ID" value="NZ_WNLA01000001.1"/>
</dbReference>
<accession>A0A6L6PV27</accession>
<evidence type="ECO:0000259" key="2">
    <source>
        <dbReference type="Pfam" id="PF13946"/>
    </source>
</evidence>
<feature type="domain" description="DUF4214" evidence="2">
    <location>
        <begin position="83"/>
        <end position="128"/>
    </location>
</feature>
<keyword evidence="1" id="KW-0732">Signal</keyword>
<organism evidence="3 4">
    <name type="scientific">Pseudoduganella ginsengisoli</name>
    <dbReference type="NCBI Taxonomy" id="1462440"/>
    <lineage>
        <taxon>Bacteria</taxon>
        <taxon>Pseudomonadati</taxon>
        <taxon>Pseudomonadota</taxon>
        <taxon>Betaproteobacteria</taxon>
        <taxon>Burkholderiales</taxon>
        <taxon>Oxalobacteraceae</taxon>
        <taxon>Telluria group</taxon>
        <taxon>Pseudoduganella</taxon>
    </lineage>
</organism>
<feature type="chain" id="PRO_5027028277" evidence="1">
    <location>
        <begin position="19"/>
        <end position="531"/>
    </location>
</feature>
<comment type="caution">
    <text evidence="3">The sequence shown here is derived from an EMBL/GenBank/DDBJ whole genome shotgun (WGS) entry which is preliminary data.</text>
</comment>
<dbReference type="Pfam" id="PF13946">
    <property type="entry name" value="DUF4214"/>
    <property type="match status" value="1"/>
</dbReference>
<dbReference type="InterPro" id="IPR038255">
    <property type="entry name" value="PBS_linker_sf"/>
</dbReference>
<evidence type="ECO:0000313" key="3">
    <source>
        <dbReference type="EMBL" id="MTW01350.1"/>
    </source>
</evidence>
<dbReference type="PROSITE" id="PS51257">
    <property type="entry name" value="PROKAR_LIPOPROTEIN"/>
    <property type="match status" value="1"/>
</dbReference>
<dbReference type="AlphaFoldDB" id="A0A6L6PV27"/>
<feature type="signal peptide" evidence="1">
    <location>
        <begin position="1"/>
        <end position="18"/>
    </location>
</feature>
<name>A0A6L6PV27_9BURK</name>
<reference evidence="3 4" key="1">
    <citation type="submission" date="2019-11" db="EMBL/GenBank/DDBJ databases">
        <title>Type strains purchased from KCTC, JCM and DSMZ.</title>
        <authorList>
            <person name="Lu H."/>
        </authorList>
    </citation>
    <scope>NUCLEOTIDE SEQUENCE [LARGE SCALE GENOMIC DNA]</scope>
    <source>
        <strain evidence="3 4">KCTC 42409</strain>
    </source>
</reference>
<dbReference type="Gene3D" id="1.10.3130.20">
    <property type="entry name" value="Phycobilisome linker domain"/>
    <property type="match status" value="1"/>
</dbReference>
<dbReference type="EMBL" id="WNLA01000001">
    <property type="protein sequence ID" value="MTW01350.1"/>
    <property type="molecule type" value="Genomic_DNA"/>
</dbReference>
<dbReference type="SUPFAM" id="SSF51126">
    <property type="entry name" value="Pectin lyase-like"/>
    <property type="match status" value="1"/>
</dbReference>
<sequence length="531" mass="55752">MIKKSLLLTALASASCHAALPSQFIAKQYTEALGRAPEPSGWQGFTNYAVSQGCSANTLKNISLGFFDSAEYKAKGYTPEEAVLTAYRAVFSREPDPSGFNFYVNYLKSGHTIVEALPFMFSSQEFNDMVPAICAGEAYGPIGAPKQAMDIGSGTWTQAQLESCIASNWVCNIPPRTVVYLNSTLTIPNGKTVQTQGSYDRTMYARQARIVRNSSAQGILIVMQPASVVRNIWVSGGRDLYKGALVKSDKPQENVFPNINYVGGGGGAILGVRSDAPLAATHIATFPVPTPSVPTSPTAFQGSITIQNNLTTGYAQSHYFDGTPVAWADGISNHITNATITGNDIVDPTDVGIVIFGHDGSTQASTASNNVIVHSGHSAYGSLGLDATQCLGSASACRFSGTGYTNNTIFAGEKQHSDIVLFNGTGAWAPPSCNGVLDKYCATGGQMSNNTSILGDANQVIQAQVSMAVDGMLSAVMSGNNLNVKPVPLGSTMRCRTSSTAPMVLYALSKGHASGSLQAGSDGDIDQCIGH</sequence>
<proteinExistence type="predicted"/>
<dbReference type="OrthoDB" id="5172663at2"/>
<protein>
    <submittedName>
        <fullName evidence="3">DUF4214 domain-containing protein</fullName>
    </submittedName>
</protein>
<keyword evidence="4" id="KW-1185">Reference proteome</keyword>
<dbReference type="Proteomes" id="UP000484015">
    <property type="component" value="Unassembled WGS sequence"/>
</dbReference>
<evidence type="ECO:0000256" key="1">
    <source>
        <dbReference type="SAM" id="SignalP"/>
    </source>
</evidence>
<gene>
    <name evidence="3" type="ORF">GM668_04520</name>
</gene>
<dbReference type="InterPro" id="IPR025282">
    <property type="entry name" value="DUF4214"/>
</dbReference>
<evidence type="ECO:0000313" key="4">
    <source>
        <dbReference type="Proteomes" id="UP000484015"/>
    </source>
</evidence>